<feature type="domain" description="TonB-dependent receptor plug" evidence="11">
    <location>
        <begin position="225"/>
        <end position="298"/>
    </location>
</feature>
<evidence type="ECO:0000256" key="3">
    <source>
        <dbReference type="ARBA" id="ARBA00022452"/>
    </source>
</evidence>
<keyword evidence="6 8" id="KW-0472">Membrane</keyword>
<protein>
    <submittedName>
        <fullName evidence="12">TonB-dependent receptor</fullName>
    </submittedName>
</protein>
<dbReference type="Gene3D" id="2.170.130.10">
    <property type="entry name" value="TonB-dependent receptor, plug domain"/>
    <property type="match status" value="1"/>
</dbReference>
<dbReference type="PROSITE" id="PS52016">
    <property type="entry name" value="TONB_DEPENDENT_REC_3"/>
    <property type="match status" value="1"/>
</dbReference>
<evidence type="ECO:0000259" key="11">
    <source>
        <dbReference type="Pfam" id="PF07715"/>
    </source>
</evidence>
<dbReference type="SUPFAM" id="SSF56935">
    <property type="entry name" value="Porins"/>
    <property type="match status" value="1"/>
</dbReference>
<evidence type="ECO:0000313" key="13">
    <source>
        <dbReference type="Proteomes" id="UP000559010"/>
    </source>
</evidence>
<gene>
    <name evidence="12" type="ORF">HH304_14415</name>
</gene>
<dbReference type="Proteomes" id="UP000559010">
    <property type="component" value="Unassembled WGS sequence"/>
</dbReference>
<dbReference type="GO" id="GO:0009279">
    <property type="term" value="C:cell outer membrane"/>
    <property type="evidence" value="ECO:0007669"/>
    <property type="project" value="UniProtKB-SubCell"/>
</dbReference>
<dbReference type="SUPFAM" id="SSF49464">
    <property type="entry name" value="Carboxypeptidase regulatory domain-like"/>
    <property type="match status" value="1"/>
</dbReference>
<reference evidence="12 13" key="1">
    <citation type="submission" date="2020-04" db="EMBL/GenBank/DDBJ databases">
        <title>Flammeovirgaceae bacterium KN852 isolated from deep sea.</title>
        <authorList>
            <person name="Zhang D.-C."/>
        </authorList>
    </citation>
    <scope>NUCLEOTIDE SEQUENCE [LARGE SCALE GENOMIC DNA]</scope>
    <source>
        <strain evidence="12 13">KN852</strain>
    </source>
</reference>
<evidence type="ECO:0000256" key="2">
    <source>
        <dbReference type="ARBA" id="ARBA00022448"/>
    </source>
</evidence>
<comment type="subcellular location">
    <subcellularLocation>
        <location evidence="1 8">Cell outer membrane</location>
        <topology evidence="1 8">Multi-pass membrane protein</topology>
    </subcellularLocation>
</comment>
<dbReference type="EMBL" id="JABBNU010000009">
    <property type="protein sequence ID" value="NMM49599.1"/>
    <property type="molecule type" value="Genomic_DNA"/>
</dbReference>
<evidence type="ECO:0000256" key="4">
    <source>
        <dbReference type="ARBA" id="ARBA00022692"/>
    </source>
</evidence>
<keyword evidence="7 8" id="KW-0998">Cell outer membrane</keyword>
<evidence type="ECO:0000256" key="1">
    <source>
        <dbReference type="ARBA" id="ARBA00004571"/>
    </source>
</evidence>
<dbReference type="Gene3D" id="2.40.170.20">
    <property type="entry name" value="TonB-dependent receptor, beta-barrel domain"/>
    <property type="match status" value="1"/>
</dbReference>
<keyword evidence="3 8" id="KW-1134">Transmembrane beta strand</keyword>
<dbReference type="AlphaFoldDB" id="A0A848J5G2"/>
<dbReference type="InterPro" id="IPR012910">
    <property type="entry name" value="Plug_dom"/>
</dbReference>
<keyword evidence="2 8" id="KW-0813">Transport</keyword>
<keyword evidence="5 9" id="KW-0798">TonB box</keyword>
<keyword evidence="4 8" id="KW-0812">Transmembrane</keyword>
<name>A0A848J5G2_9BACT</name>
<accession>A0A848J5G2</accession>
<dbReference type="InterPro" id="IPR039426">
    <property type="entry name" value="TonB-dep_rcpt-like"/>
</dbReference>
<dbReference type="Pfam" id="PF07715">
    <property type="entry name" value="Plug"/>
    <property type="match status" value="1"/>
</dbReference>
<keyword evidence="13" id="KW-1185">Reference proteome</keyword>
<dbReference type="Pfam" id="PF00593">
    <property type="entry name" value="TonB_dep_Rec_b-barrel"/>
    <property type="match status" value="1"/>
</dbReference>
<evidence type="ECO:0000256" key="5">
    <source>
        <dbReference type="ARBA" id="ARBA00023077"/>
    </source>
</evidence>
<evidence type="ECO:0000256" key="8">
    <source>
        <dbReference type="PROSITE-ProRule" id="PRU01360"/>
    </source>
</evidence>
<evidence type="ECO:0000256" key="9">
    <source>
        <dbReference type="RuleBase" id="RU003357"/>
    </source>
</evidence>
<organism evidence="12 13">
    <name type="scientific">Marinigracilibium pacificum</name>
    <dbReference type="NCBI Taxonomy" id="2729599"/>
    <lineage>
        <taxon>Bacteria</taxon>
        <taxon>Pseudomonadati</taxon>
        <taxon>Bacteroidota</taxon>
        <taxon>Cytophagia</taxon>
        <taxon>Cytophagales</taxon>
        <taxon>Flammeovirgaceae</taxon>
        <taxon>Marinigracilibium</taxon>
    </lineage>
</organism>
<evidence type="ECO:0000256" key="7">
    <source>
        <dbReference type="ARBA" id="ARBA00023237"/>
    </source>
</evidence>
<evidence type="ECO:0000313" key="12">
    <source>
        <dbReference type="EMBL" id="NMM49599.1"/>
    </source>
</evidence>
<proteinExistence type="inferred from homology"/>
<evidence type="ECO:0000256" key="6">
    <source>
        <dbReference type="ARBA" id="ARBA00023136"/>
    </source>
</evidence>
<dbReference type="InterPro" id="IPR036942">
    <property type="entry name" value="Beta-barrel_TonB_sf"/>
</dbReference>
<dbReference type="InterPro" id="IPR037066">
    <property type="entry name" value="Plug_dom_sf"/>
</dbReference>
<comment type="caution">
    <text evidence="12">The sequence shown here is derived from an EMBL/GenBank/DDBJ whole genome shotgun (WGS) entry which is preliminary data.</text>
</comment>
<dbReference type="InterPro" id="IPR008969">
    <property type="entry name" value="CarboxyPept-like_regulatory"/>
</dbReference>
<dbReference type="InterPro" id="IPR000531">
    <property type="entry name" value="Beta-barrel_TonB"/>
</dbReference>
<comment type="similarity">
    <text evidence="8 9">Belongs to the TonB-dependent receptor family.</text>
</comment>
<keyword evidence="12" id="KW-0675">Receptor</keyword>
<dbReference type="RefSeq" id="WP_169682868.1">
    <property type="nucleotide sequence ID" value="NZ_JABBNU010000009.1"/>
</dbReference>
<sequence>MKAVFAITTFIFSFWFVFGQSENSKISHDLELKQFLAELEVNYQVRFSFIDSVVVNKSISRFDISESSLPDVLSNLERMTNLKFVLINTENVIIRHFKPYDKVNVCGYLIDEHGRAVSNATVSVNSSQSAIQSDNQGYFINRVRYGEYLEISHIGFATRKILASELLGTSCPNVKLSEKIKELPEVVLSDFLVGGMSKVNTKTKLKPSELGILPGLIEPDILKGIQQLPGVSGPFETASGVYVHGTSPDMNLVTWNGIKTYNQSHFFGMLSAFNPFVIDRVEFVKNGVSPEYGDRISGVVDIRSGEEVNNEFDGGAGFNMLYGDAYLKIPIIKDKISVNISGRRSFNDQLETFTYKSYSDRVFQNTKINEDPSQGVQDFDNDFYFTDFTTGINYQLDDRNKINFNSLYTKNDLLYRSSNQNIDYSDLLKTENEGYNINWNYKGSDLELEIEAYYTGYLLNYKFERTLASSSETSFKDNSVDDFGLNSFVLFDINKRSQIKTGYQYSNKQVQYEFKNSGPGYTLILDQSDEKLNTHSLFSDYQLKANKSTLSAGLRINYYSEMGKTYFEPRLSAEHNLIGDLFLSGTAEYRTQTVSQIRESVVSDLSLENKVWSMASNEGFPVIESYQYSLGLAYDDNGWLLDVEGYYRDIKNVTTLTFGFLNPVDNNFRIGNSVVKGADFLLKKQVGNFRSWASYSYLFSENKFKGLNDNKPFPGNWNIEHTLKWIAYYKFKSLQFSLGWTWHTGKTFTNVKVIDTTNGPLKIEYGELNANNLPVYHRMDLSVIYDFKPNPDKDIRYRFGVSILNVYDHQNLLNREFRTTPGVNNELIDNRIYGLGITPNLTFRVFW</sequence>
<feature type="domain" description="TonB-dependent receptor-like beta-barrel" evidence="10">
    <location>
        <begin position="379"/>
        <end position="801"/>
    </location>
</feature>
<evidence type="ECO:0000259" key="10">
    <source>
        <dbReference type="Pfam" id="PF00593"/>
    </source>
</evidence>